<proteinExistence type="predicted"/>
<protein>
    <recommendedName>
        <fullName evidence="4">Glycosyltransferase 2-like domain-containing protein</fullName>
    </recommendedName>
</protein>
<comment type="caution">
    <text evidence="2">The sequence shown here is derived from an EMBL/GenBank/DDBJ whole genome shotgun (WGS) entry which is preliminary data.</text>
</comment>
<feature type="transmembrane region" description="Helical" evidence="1">
    <location>
        <begin position="52"/>
        <end position="80"/>
    </location>
</feature>
<feature type="transmembrane region" description="Helical" evidence="1">
    <location>
        <begin position="86"/>
        <end position="102"/>
    </location>
</feature>
<evidence type="ECO:0000313" key="2">
    <source>
        <dbReference type="EMBL" id="OGL88855.1"/>
    </source>
</evidence>
<evidence type="ECO:0000313" key="3">
    <source>
        <dbReference type="Proteomes" id="UP000178264"/>
    </source>
</evidence>
<dbReference type="Proteomes" id="UP000178264">
    <property type="component" value="Unassembled WGS sequence"/>
</dbReference>
<keyword evidence="1" id="KW-1133">Transmembrane helix</keyword>
<reference evidence="2 3" key="1">
    <citation type="journal article" date="2016" name="Nat. Commun.">
        <title>Thousands of microbial genomes shed light on interconnected biogeochemical processes in an aquifer system.</title>
        <authorList>
            <person name="Anantharaman K."/>
            <person name="Brown C.T."/>
            <person name="Hug L.A."/>
            <person name="Sharon I."/>
            <person name="Castelle C.J."/>
            <person name="Probst A.J."/>
            <person name="Thomas B.C."/>
            <person name="Singh A."/>
            <person name="Wilkins M.J."/>
            <person name="Karaoz U."/>
            <person name="Brodie E.L."/>
            <person name="Williams K.H."/>
            <person name="Hubbard S.S."/>
            <person name="Banfield J.F."/>
        </authorList>
    </citation>
    <scope>NUCLEOTIDE SEQUENCE [LARGE SCALE GENOMIC DNA]</scope>
</reference>
<keyword evidence="1" id="KW-0472">Membrane</keyword>
<dbReference type="EMBL" id="MGER01000008">
    <property type="protein sequence ID" value="OGL88855.1"/>
    <property type="molecule type" value="Genomic_DNA"/>
</dbReference>
<evidence type="ECO:0000256" key="1">
    <source>
        <dbReference type="SAM" id="Phobius"/>
    </source>
</evidence>
<dbReference type="AlphaFoldDB" id="A0A1F7VEG5"/>
<name>A0A1F7VEG5_9BACT</name>
<accession>A0A1F7VEG5</accession>
<gene>
    <name evidence="2" type="ORF">A3I42_04535</name>
</gene>
<evidence type="ECO:0008006" key="4">
    <source>
        <dbReference type="Google" id="ProtNLM"/>
    </source>
</evidence>
<sequence>MYHDDLDVGWKFLLRGYQNILVPASMVYHHYEFSRSMKKYYWMERNRLLLLLTHYTFGTLVFILPALIILECGLMLFALYRGFFGARLRAYVWICAHLPFIIKKHNYVQHMRTQPDKAVLRSFTGVISDQEIRNPLVEYFMNPVFSVYLLLLRKIVHW</sequence>
<keyword evidence="1" id="KW-0812">Transmembrane</keyword>
<organism evidence="2 3">
    <name type="scientific">Candidatus Uhrbacteria bacterium RIFCSPLOWO2_02_FULL_49_11</name>
    <dbReference type="NCBI Taxonomy" id="1802409"/>
    <lineage>
        <taxon>Bacteria</taxon>
        <taxon>Candidatus Uhriibacteriota</taxon>
    </lineage>
</organism>